<dbReference type="PANTHER" id="PTHR30037:SF3">
    <property type="entry name" value="BLR0857 PROTEIN"/>
    <property type="match status" value="1"/>
</dbReference>
<dbReference type="EC" id="3.2.2.20" evidence="1"/>
<dbReference type="SUPFAM" id="SSF48150">
    <property type="entry name" value="DNA-glycosylase"/>
    <property type="match status" value="1"/>
</dbReference>
<dbReference type="EMBL" id="JBELOE010000259">
    <property type="protein sequence ID" value="MER2493260.1"/>
    <property type="molecule type" value="Genomic_DNA"/>
</dbReference>
<evidence type="ECO:0000313" key="2">
    <source>
        <dbReference type="Proteomes" id="UP001467690"/>
    </source>
</evidence>
<keyword evidence="1" id="KW-0378">Hydrolase</keyword>
<dbReference type="InterPro" id="IPR052891">
    <property type="entry name" value="DNA-3mA_glycosylase"/>
</dbReference>
<organism evidence="1 2">
    <name type="scientific">Catenovulum sediminis</name>
    <dbReference type="NCBI Taxonomy" id="1740262"/>
    <lineage>
        <taxon>Bacteria</taxon>
        <taxon>Pseudomonadati</taxon>
        <taxon>Pseudomonadota</taxon>
        <taxon>Gammaproteobacteria</taxon>
        <taxon>Alteromonadales</taxon>
        <taxon>Alteromonadaceae</taxon>
        <taxon>Catenovulum</taxon>
    </lineage>
</organism>
<dbReference type="Gene3D" id="1.10.340.30">
    <property type="entry name" value="Hypothetical protein, domain 2"/>
    <property type="match status" value="1"/>
</dbReference>
<dbReference type="PANTHER" id="PTHR30037">
    <property type="entry name" value="DNA-3-METHYLADENINE GLYCOSYLASE 1"/>
    <property type="match status" value="1"/>
</dbReference>
<sequence>MEKFSDIYQRALERKGGKLMLEQLLPAAPASHKIAELTDDRVLSAFSKKVFQSGFVWRVVEQKWPAFEDSFFNFDIQKVLLMPPDMLERKASDPAIIRNAKKVMSIYENALMINDVQQAHGHSFAKFLAEWPKTSIIELWLYLKKHGCRLGGNTGPYSLRALGIDTFLLTQDVEAYFRAHKLIEGGLSSKRSLLKIQQCFNHWQQESGYDLQQISQTIAYSVGDNYVGIQNA</sequence>
<dbReference type="InterPro" id="IPR005019">
    <property type="entry name" value="Adenine_glyco"/>
</dbReference>
<protein>
    <submittedName>
        <fullName evidence="1">DNA-3-methyladenine glycosylase I</fullName>
        <ecNumber evidence="1">3.2.2.20</ecNumber>
    </submittedName>
</protein>
<proteinExistence type="predicted"/>
<reference evidence="1 2" key="1">
    <citation type="submission" date="2024-06" db="EMBL/GenBank/DDBJ databases">
        <authorList>
            <person name="Chen R.Y."/>
        </authorList>
    </citation>
    <scope>NUCLEOTIDE SEQUENCE [LARGE SCALE GENOMIC DNA]</scope>
    <source>
        <strain evidence="1 2">D2</strain>
    </source>
</reference>
<gene>
    <name evidence="1" type="ORF">ABS311_15380</name>
</gene>
<dbReference type="GO" id="GO:0008725">
    <property type="term" value="F:DNA-3-methyladenine glycosylase activity"/>
    <property type="evidence" value="ECO:0007669"/>
    <property type="project" value="UniProtKB-EC"/>
</dbReference>
<dbReference type="InterPro" id="IPR011257">
    <property type="entry name" value="DNA_glycosylase"/>
</dbReference>
<comment type="caution">
    <text evidence="1">The sequence shown here is derived from an EMBL/GenBank/DDBJ whole genome shotgun (WGS) entry which is preliminary data.</text>
</comment>
<accession>A0ABV1RK52</accession>
<keyword evidence="2" id="KW-1185">Reference proteome</keyword>
<keyword evidence="1" id="KW-0326">Glycosidase</keyword>
<dbReference type="Pfam" id="PF03352">
    <property type="entry name" value="Adenine_glyco"/>
    <property type="match status" value="1"/>
</dbReference>
<dbReference type="Proteomes" id="UP001467690">
    <property type="component" value="Unassembled WGS sequence"/>
</dbReference>
<name>A0ABV1RK52_9ALTE</name>
<dbReference type="RefSeq" id="WP_246072383.1">
    <property type="nucleotide sequence ID" value="NZ_CP041660.1"/>
</dbReference>
<evidence type="ECO:0000313" key="1">
    <source>
        <dbReference type="EMBL" id="MER2493260.1"/>
    </source>
</evidence>